<dbReference type="AlphaFoldDB" id="A0A0F9LP28"/>
<organism evidence="1">
    <name type="scientific">marine sediment metagenome</name>
    <dbReference type="NCBI Taxonomy" id="412755"/>
    <lineage>
        <taxon>unclassified sequences</taxon>
        <taxon>metagenomes</taxon>
        <taxon>ecological metagenomes</taxon>
    </lineage>
</organism>
<gene>
    <name evidence="1" type="ORF">LCGC14_1484080</name>
</gene>
<name>A0A0F9LP28_9ZZZZ</name>
<protein>
    <submittedName>
        <fullName evidence="1">Uncharacterized protein</fullName>
    </submittedName>
</protein>
<reference evidence="1" key="1">
    <citation type="journal article" date="2015" name="Nature">
        <title>Complex archaea that bridge the gap between prokaryotes and eukaryotes.</title>
        <authorList>
            <person name="Spang A."/>
            <person name="Saw J.H."/>
            <person name="Jorgensen S.L."/>
            <person name="Zaremba-Niedzwiedzka K."/>
            <person name="Martijn J."/>
            <person name="Lind A.E."/>
            <person name="van Eijk R."/>
            <person name="Schleper C."/>
            <person name="Guy L."/>
            <person name="Ettema T.J."/>
        </authorList>
    </citation>
    <scope>NUCLEOTIDE SEQUENCE</scope>
</reference>
<comment type="caution">
    <text evidence="1">The sequence shown here is derived from an EMBL/GenBank/DDBJ whole genome shotgun (WGS) entry which is preliminary data.</text>
</comment>
<sequence length="66" mass="7361">MSRTKNSKVCRTLDAIAACVYDCSDNLIREIHAGITDERDGYEFDFVGAVNTYRIMLGSKKLNVTA</sequence>
<dbReference type="EMBL" id="LAZR01010591">
    <property type="protein sequence ID" value="KKM66145.1"/>
    <property type="molecule type" value="Genomic_DNA"/>
</dbReference>
<accession>A0A0F9LP28</accession>
<evidence type="ECO:0000313" key="1">
    <source>
        <dbReference type="EMBL" id="KKM66145.1"/>
    </source>
</evidence>
<proteinExistence type="predicted"/>